<keyword evidence="3" id="KW-1185">Reference proteome</keyword>
<dbReference type="Proteomes" id="UP000256328">
    <property type="component" value="Unassembled WGS sequence"/>
</dbReference>
<dbReference type="PANTHER" id="PTHR38791:SF13">
    <property type="entry name" value="ZN(2)-C6 FUNGAL-TYPE DOMAIN-CONTAINING PROTEIN"/>
    <property type="match status" value="1"/>
</dbReference>
<dbReference type="EMBL" id="PDLN01000013">
    <property type="protein sequence ID" value="RDW68219.1"/>
    <property type="molecule type" value="Genomic_DNA"/>
</dbReference>
<protein>
    <submittedName>
        <fullName evidence="2">Uncharacterized protein</fullName>
    </submittedName>
</protein>
<gene>
    <name evidence="2" type="ORF">BP5796_08876</name>
</gene>
<reference evidence="2 3" key="1">
    <citation type="journal article" date="2018" name="IMA Fungus">
        <title>IMA Genome-F 9: Draft genome sequence of Annulohypoxylon stygium, Aspergillus mulundensis, Berkeleyomyces basicola (syn. Thielaviopsis basicola), Ceratocystis smalleyi, two Cercospora beticola strains, Coleophoma cylindrospora, Fusarium fracticaudum, Phialophora cf. hyalina, and Morchella septimelata.</title>
        <authorList>
            <person name="Wingfield B.D."/>
            <person name="Bills G.F."/>
            <person name="Dong Y."/>
            <person name="Huang W."/>
            <person name="Nel W.J."/>
            <person name="Swalarsk-Parry B.S."/>
            <person name="Vaghefi N."/>
            <person name="Wilken P.M."/>
            <person name="An Z."/>
            <person name="de Beer Z.W."/>
            <person name="De Vos L."/>
            <person name="Chen L."/>
            <person name="Duong T.A."/>
            <person name="Gao Y."/>
            <person name="Hammerbacher A."/>
            <person name="Kikkert J.R."/>
            <person name="Li Y."/>
            <person name="Li H."/>
            <person name="Li K."/>
            <person name="Li Q."/>
            <person name="Liu X."/>
            <person name="Ma X."/>
            <person name="Naidoo K."/>
            <person name="Pethybridge S.J."/>
            <person name="Sun J."/>
            <person name="Steenkamp E.T."/>
            <person name="van der Nest M.A."/>
            <person name="van Wyk S."/>
            <person name="Wingfield M.J."/>
            <person name="Xiong C."/>
            <person name="Yue Q."/>
            <person name="Zhang X."/>
        </authorList>
    </citation>
    <scope>NUCLEOTIDE SEQUENCE [LARGE SCALE GENOMIC DNA]</scope>
    <source>
        <strain evidence="2 3">BP5796</strain>
    </source>
</reference>
<proteinExistence type="predicted"/>
<dbReference type="InterPro" id="IPR053175">
    <property type="entry name" value="DHMBA_Reg_Transcription_Factor"/>
</dbReference>
<organism evidence="2 3">
    <name type="scientific">Coleophoma crateriformis</name>
    <dbReference type="NCBI Taxonomy" id="565419"/>
    <lineage>
        <taxon>Eukaryota</taxon>
        <taxon>Fungi</taxon>
        <taxon>Dikarya</taxon>
        <taxon>Ascomycota</taxon>
        <taxon>Pezizomycotina</taxon>
        <taxon>Leotiomycetes</taxon>
        <taxon>Helotiales</taxon>
        <taxon>Dermateaceae</taxon>
        <taxon>Coleophoma</taxon>
    </lineage>
</organism>
<dbReference type="InterPro" id="IPR021858">
    <property type="entry name" value="Fun_TF"/>
</dbReference>
<evidence type="ECO:0000313" key="3">
    <source>
        <dbReference type="Proteomes" id="UP000256328"/>
    </source>
</evidence>
<sequence>MRCYKLKRQCPGYRDPLNVSENKLGRKKRSSVVGAVSSSNDAPESSRPRSGITTSKHLSVPIDQQALCYFLSNFVITPHDNVTGHLSFLVPLLRNEQSSAAFSLSLSAVSIAALGRRPSSRELLATANSFYVKALGEINLALRNSELATHDSTLAAVVLLIFFETLTSAGGMKAWSSHMEGAIALVKFRGSEQHMSQMGRDLFATVRKQTMAYYAASSPSMDYGVDWHAQPMNSDVEQTMYELDFRAAELRHETKTVIPFATRSNEGVEKVLRLLQKAQALQQGYADWIDSLPPSWRAGTAAWIEDIPHDKLQHASAYPGLVRSYRDVTTAADYVSGLATRLQIFIAVLRCVAWLNPLLDYKITPEYLVAARLSRQIIADIIASVPCFCGWSQEAESRSPKSAGLHSADAADAVTAKGITGMFIMAPIFTAATSDFVSIPQQTWLLGRLEYIENSMGISHAGLLASVFPSINFDLHG</sequence>
<dbReference type="OrthoDB" id="4314040at2759"/>
<dbReference type="Pfam" id="PF11951">
    <property type="entry name" value="Fungal_trans_2"/>
    <property type="match status" value="1"/>
</dbReference>
<dbReference type="AlphaFoldDB" id="A0A3D8R2G0"/>
<dbReference type="PANTHER" id="PTHR38791">
    <property type="entry name" value="ZN(II)2CYS6 TRANSCRIPTION FACTOR (EUROFUNG)-RELATED-RELATED"/>
    <property type="match status" value="1"/>
</dbReference>
<feature type="region of interest" description="Disordered" evidence="1">
    <location>
        <begin position="24"/>
        <end position="55"/>
    </location>
</feature>
<name>A0A3D8R2G0_9HELO</name>
<evidence type="ECO:0000313" key="2">
    <source>
        <dbReference type="EMBL" id="RDW68219.1"/>
    </source>
</evidence>
<accession>A0A3D8R2G0</accession>
<comment type="caution">
    <text evidence="2">The sequence shown here is derived from an EMBL/GenBank/DDBJ whole genome shotgun (WGS) entry which is preliminary data.</text>
</comment>
<evidence type="ECO:0000256" key="1">
    <source>
        <dbReference type="SAM" id="MobiDB-lite"/>
    </source>
</evidence>